<dbReference type="SMART" id="SM00254">
    <property type="entry name" value="ShKT"/>
    <property type="match status" value="9"/>
</dbReference>
<evidence type="ECO:0000256" key="1">
    <source>
        <dbReference type="PROSITE-ProRule" id="PRU01005"/>
    </source>
</evidence>
<dbReference type="PANTHER" id="PTHR21724:SF109">
    <property type="entry name" value="SHKT DOMAIN-CONTAINING PROTEIN"/>
    <property type="match status" value="1"/>
</dbReference>
<evidence type="ECO:0000259" key="3">
    <source>
        <dbReference type="PROSITE" id="PS51670"/>
    </source>
</evidence>
<gene>
    <name evidence="4" type="ORF">BaRGS_00022911</name>
</gene>
<protein>
    <recommendedName>
        <fullName evidence="3">ShKT domain-containing protein</fullName>
    </recommendedName>
</protein>
<accession>A0ABD0KG34</accession>
<sequence length="664" mass="71453">VVCLVLLMKGGTEGQGAPPTIAPGSAAGFDPGPPTTPPPCVDMLDNCDSYGESACTDPMYQKWAEENCRRTCRLCPGVTTPPKPCVDTLPNCNTYQNDTCTNPEFQIWVEDNCRRYCGKCTAATPPPLPVVNTPAAPPLPGRKLDQRTDSVTMWRLGLFGLVLLVTQRVDGQLVLSFGAPPTQAAAAGGFDPNCADKLDNCDLFGAQSCGGQYEQWARDNCALTCKYCQGPPTTPPPCVDMLDNCAAYEDGACSDPQYLGWAKANCRRTCRMCPADVLARLDSQTTTIPPSQCVDKLDCRLYGQSSCSGDYELWAKENCMSYCGFCVGVATTQKPCLDSRPNCDQYEKDMCNNPDYSIWVDDNCAQYCGRCSGVVTTPKPCLDAQPNCDQYEPAMCTSADYKIWAQDNCPHFCGFCGGGGGPGGPPTIRAPVAMNTPPAPPLPGRKKRWGSGNAVPVPGVPYNTPPPLPGKRQEVREDCADTIDDCREHGEVGCRGIYESWARARCSKFCGFCVNPKATEPPCVDVNPNCDRYGEDACTNPSYQFWAEDNCHKTCNICNVVTNAAANTPMTPPAPVVSSGIIVEQTTVPTFPPATNLPPSGPASNHSSPVGSVTTIIIEGPLPKEPGKCLYHGNTFSELEMWSDGCDYDCTCMDAAKNRMVCVE</sequence>
<evidence type="ECO:0000313" key="5">
    <source>
        <dbReference type="Proteomes" id="UP001519460"/>
    </source>
</evidence>
<dbReference type="PANTHER" id="PTHR21724">
    <property type="entry name" value="SHKT DOMAIN-CONTAINING PROTEIN"/>
    <property type="match status" value="1"/>
</dbReference>
<feature type="domain" description="ShKT" evidence="3">
    <location>
        <begin position="40"/>
        <end position="75"/>
    </location>
</feature>
<comment type="caution">
    <text evidence="1">Lacks conserved residue(s) required for the propagation of feature annotation.</text>
</comment>
<dbReference type="InterPro" id="IPR003582">
    <property type="entry name" value="ShKT_dom"/>
</dbReference>
<keyword evidence="1" id="KW-1015">Disulfide bond</keyword>
<dbReference type="Gene3D" id="1.10.10.1940">
    <property type="match status" value="4"/>
</dbReference>
<feature type="non-terminal residue" evidence="4">
    <location>
        <position position="664"/>
    </location>
</feature>
<reference evidence="4 5" key="1">
    <citation type="journal article" date="2023" name="Sci. Data">
        <title>Genome assembly of the Korean intertidal mud-creeper Batillaria attramentaria.</title>
        <authorList>
            <person name="Patra A.K."/>
            <person name="Ho P.T."/>
            <person name="Jun S."/>
            <person name="Lee S.J."/>
            <person name="Kim Y."/>
            <person name="Won Y.J."/>
        </authorList>
    </citation>
    <scope>NUCLEOTIDE SEQUENCE [LARGE SCALE GENOMIC DNA]</scope>
    <source>
        <strain evidence="4">Wonlab-2016</strain>
    </source>
</reference>
<organism evidence="4 5">
    <name type="scientific">Batillaria attramentaria</name>
    <dbReference type="NCBI Taxonomy" id="370345"/>
    <lineage>
        <taxon>Eukaryota</taxon>
        <taxon>Metazoa</taxon>
        <taxon>Spiralia</taxon>
        <taxon>Lophotrochozoa</taxon>
        <taxon>Mollusca</taxon>
        <taxon>Gastropoda</taxon>
        <taxon>Caenogastropoda</taxon>
        <taxon>Sorbeoconcha</taxon>
        <taxon>Cerithioidea</taxon>
        <taxon>Batillariidae</taxon>
        <taxon>Batillaria</taxon>
    </lineage>
</organism>
<dbReference type="EMBL" id="JACVVK020000187">
    <property type="protein sequence ID" value="KAK7485916.1"/>
    <property type="molecule type" value="Genomic_DNA"/>
</dbReference>
<feature type="disulfide bond" evidence="1">
    <location>
        <begin position="194"/>
        <end position="228"/>
    </location>
</feature>
<comment type="caution">
    <text evidence="4">The sequence shown here is derived from an EMBL/GenBank/DDBJ whole genome shotgun (WGS) entry which is preliminary data.</text>
</comment>
<keyword evidence="5" id="KW-1185">Reference proteome</keyword>
<proteinExistence type="predicted"/>
<dbReference type="Proteomes" id="UP001519460">
    <property type="component" value="Unassembled WGS sequence"/>
</dbReference>
<name>A0ABD0KG34_9CAEN</name>
<feature type="non-terminal residue" evidence="4">
    <location>
        <position position="1"/>
    </location>
</feature>
<feature type="domain" description="ShKT" evidence="3">
    <location>
        <begin position="194"/>
        <end position="228"/>
    </location>
</feature>
<dbReference type="AlphaFoldDB" id="A0ABD0KG34"/>
<evidence type="ECO:0000313" key="4">
    <source>
        <dbReference type="EMBL" id="KAK7485916.1"/>
    </source>
</evidence>
<feature type="domain" description="ShKT" evidence="3">
    <location>
        <begin position="238"/>
        <end position="273"/>
    </location>
</feature>
<dbReference type="Pfam" id="PF01549">
    <property type="entry name" value="ShK"/>
    <property type="match status" value="8"/>
</dbReference>
<dbReference type="PROSITE" id="PS51670">
    <property type="entry name" value="SHKT"/>
    <property type="match status" value="3"/>
</dbReference>
<evidence type="ECO:0000256" key="2">
    <source>
        <dbReference type="SAM" id="MobiDB-lite"/>
    </source>
</evidence>
<feature type="region of interest" description="Disordered" evidence="2">
    <location>
        <begin position="14"/>
        <end position="35"/>
    </location>
</feature>